<keyword evidence="1" id="KW-0175">Coiled coil</keyword>
<evidence type="ECO:0000256" key="1">
    <source>
        <dbReference type="SAM" id="Coils"/>
    </source>
</evidence>
<dbReference type="EMBL" id="OX451741">
    <property type="protein sequence ID" value="CAI8619429.1"/>
    <property type="molecule type" value="Genomic_DNA"/>
</dbReference>
<feature type="coiled-coil region" evidence="1">
    <location>
        <begin position="446"/>
        <end position="494"/>
    </location>
</feature>
<dbReference type="Proteomes" id="UP001157006">
    <property type="component" value="Chromosome 6"/>
</dbReference>
<dbReference type="InterPro" id="IPR056647">
    <property type="entry name" value="DUF7745"/>
</dbReference>
<feature type="domain" description="DUF7745" evidence="2">
    <location>
        <begin position="78"/>
        <end position="410"/>
    </location>
</feature>
<gene>
    <name evidence="3" type="ORF">VFH_VI170240</name>
</gene>
<dbReference type="AlphaFoldDB" id="A0AAV1BA20"/>
<organism evidence="3 4">
    <name type="scientific">Vicia faba</name>
    <name type="common">Broad bean</name>
    <name type="synonym">Faba vulgaris</name>
    <dbReference type="NCBI Taxonomy" id="3906"/>
    <lineage>
        <taxon>Eukaryota</taxon>
        <taxon>Viridiplantae</taxon>
        <taxon>Streptophyta</taxon>
        <taxon>Embryophyta</taxon>
        <taxon>Tracheophyta</taxon>
        <taxon>Spermatophyta</taxon>
        <taxon>Magnoliopsida</taxon>
        <taxon>eudicotyledons</taxon>
        <taxon>Gunneridae</taxon>
        <taxon>Pentapetalae</taxon>
        <taxon>rosids</taxon>
        <taxon>fabids</taxon>
        <taxon>Fabales</taxon>
        <taxon>Fabaceae</taxon>
        <taxon>Papilionoideae</taxon>
        <taxon>50 kb inversion clade</taxon>
        <taxon>NPAAA clade</taxon>
        <taxon>Hologalegina</taxon>
        <taxon>IRL clade</taxon>
        <taxon>Fabeae</taxon>
        <taxon>Vicia</taxon>
    </lineage>
</organism>
<keyword evidence="4" id="KW-1185">Reference proteome</keyword>
<dbReference type="PANTHER" id="PTHR48154:SF1">
    <property type="entry name" value="PROTEIN, PUTATIVE-RELATED"/>
    <property type="match status" value="1"/>
</dbReference>
<dbReference type="PANTHER" id="PTHR48154">
    <property type="entry name" value="PROTEIN, PUTATIVE-RELATED"/>
    <property type="match status" value="1"/>
</dbReference>
<name>A0AAV1BA20_VICFA</name>
<sequence>MRVASKVSSHCSGDHHVPKIELTRTPPTVVLPTSQWWDGTTLKDIYTDEFLRDIMMPVRRNTIRFNFVRSPELLDELVSRIPNTTSFIQRHGSLLSLVTAKRDQQLMSVLTQFYDPQYQCFTFQDFQLVPTLEEFSNLLGIPILDQTPFTGWEKTLRLEDIAAALPLTHQEVTDNWVTRSGVKGFLAKFLIGKANSFWNDLDFRAYEDILALLIYGLVLFPNPDNFINVTSIRIFMSQNPVPTLLGDILQQLHARTTRRRGTLWCCIPLLVRWFISHLPKLVLKNQEGRGWAHRLMSLTDKDIIWTCRGLDEIAIIDRCGEYPNVPLIGTQGGISYNPCLALRQFGRARRAGPHEMLVPHISFEFQVDSDELRRRFIKAWDKVHKADPQELGPKTSLPMEAYYKWVRIRAQKLGMPYEAVRPVVLECPDKDGVPPTVLPPQVPTDYETLKRSWSQLQEERDSYREKFNEQESKIQKLTKQLENERALNAYLRTEKRRPWDQ</sequence>
<protein>
    <recommendedName>
        <fullName evidence="2">DUF7745 domain-containing protein</fullName>
    </recommendedName>
</protein>
<accession>A0AAV1BA20</accession>
<evidence type="ECO:0000313" key="3">
    <source>
        <dbReference type="EMBL" id="CAI8619429.1"/>
    </source>
</evidence>
<evidence type="ECO:0000313" key="4">
    <source>
        <dbReference type="Proteomes" id="UP001157006"/>
    </source>
</evidence>
<evidence type="ECO:0000259" key="2">
    <source>
        <dbReference type="Pfam" id="PF24924"/>
    </source>
</evidence>
<proteinExistence type="predicted"/>
<dbReference type="Pfam" id="PF24924">
    <property type="entry name" value="DUF7745"/>
    <property type="match status" value="1"/>
</dbReference>
<reference evidence="3 4" key="1">
    <citation type="submission" date="2023-01" db="EMBL/GenBank/DDBJ databases">
        <authorList>
            <person name="Kreplak J."/>
        </authorList>
    </citation>
    <scope>NUCLEOTIDE SEQUENCE [LARGE SCALE GENOMIC DNA]</scope>
</reference>